<feature type="region of interest" description="Disordered" evidence="1">
    <location>
        <begin position="580"/>
        <end position="608"/>
    </location>
</feature>
<proteinExistence type="predicted"/>
<organism evidence="2 3">
    <name type="scientific">Drosophila albomicans</name>
    <name type="common">Fruit fly</name>
    <dbReference type="NCBI Taxonomy" id="7291"/>
    <lineage>
        <taxon>Eukaryota</taxon>
        <taxon>Metazoa</taxon>
        <taxon>Ecdysozoa</taxon>
        <taxon>Arthropoda</taxon>
        <taxon>Hexapoda</taxon>
        <taxon>Insecta</taxon>
        <taxon>Pterygota</taxon>
        <taxon>Neoptera</taxon>
        <taxon>Endopterygota</taxon>
        <taxon>Diptera</taxon>
        <taxon>Brachycera</taxon>
        <taxon>Muscomorpha</taxon>
        <taxon>Ephydroidea</taxon>
        <taxon>Drosophilidae</taxon>
        <taxon>Drosophila</taxon>
    </lineage>
</organism>
<dbReference type="OrthoDB" id="7673806at2759"/>
<dbReference type="GeneID" id="117569940"/>
<feature type="region of interest" description="Disordered" evidence="1">
    <location>
        <begin position="685"/>
        <end position="779"/>
    </location>
</feature>
<feature type="compositionally biased region" description="Polar residues" evidence="1">
    <location>
        <begin position="749"/>
        <end position="768"/>
    </location>
</feature>
<evidence type="ECO:0000256" key="1">
    <source>
        <dbReference type="SAM" id="MobiDB-lite"/>
    </source>
</evidence>
<dbReference type="RefSeq" id="XP_034107189.1">
    <property type="nucleotide sequence ID" value="XM_034251298.2"/>
</dbReference>
<feature type="compositionally biased region" description="Polar residues" evidence="1">
    <location>
        <begin position="834"/>
        <end position="846"/>
    </location>
</feature>
<feature type="compositionally biased region" description="Basic residues" evidence="1">
    <location>
        <begin position="847"/>
        <end position="862"/>
    </location>
</feature>
<name>A0A6P8X0S4_DROAB</name>
<protein>
    <submittedName>
        <fullName evidence="3">Uncharacterized protein LOC117569940 isoform X1</fullName>
    </submittedName>
</protein>
<accession>A0A6P8X0S4</accession>
<gene>
    <name evidence="3" type="primary">LOC117569940</name>
</gene>
<keyword evidence="2" id="KW-1185">Reference proteome</keyword>
<dbReference type="Proteomes" id="UP000515160">
    <property type="component" value="Chromosome 3"/>
</dbReference>
<feature type="region of interest" description="Disordered" evidence="1">
    <location>
        <begin position="820"/>
        <end position="862"/>
    </location>
</feature>
<feature type="compositionally biased region" description="Polar residues" evidence="1">
    <location>
        <begin position="725"/>
        <end position="739"/>
    </location>
</feature>
<feature type="compositionally biased region" description="Low complexity" evidence="1">
    <location>
        <begin position="596"/>
        <end position="606"/>
    </location>
</feature>
<feature type="region of interest" description="Disordered" evidence="1">
    <location>
        <begin position="1027"/>
        <end position="1058"/>
    </location>
</feature>
<evidence type="ECO:0000313" key="2">
    <source>
        <dbReference type="Proteomes" id="UP000515160"/>
    </source>
</evidence>
<dbReference type="AlphaFoldDB" id="A0A6P8X0S4"/>
<sequence>MMNNTRNTCINVDENVAHAVAASAGGATAAATAAATTMTTTAATPTTATAMPEFVQLNETRRYIYRVIAAIHDESFNKLMNRLLRQFECAIREGFESAQNSPLLCRKLARSIIALTDQIHTLHTRHGSDNSCNNAKTYRQRICYIVAIYIACELCAAQDHVEKERCILERIGSMLSLYVEDGDVACGLLKEHTLRTLVAIPKVFGQANIITVLYSRLFPQWSSTSSVFSQTELPDRIYIEYIIIFYCWQRLERDEATRHRIIEFASRFMRPSSTLPCNASYRNYLPDYGASRTATRSILEYLNVQQSCTGLRAASRLDNRSSQSNDVIFDSDEEKATSESGLMLVSAMAAAITLTKTPLPPPAPDPPDFLKTLCENAKRLEPVKRATALYRGIDSTCEVVDLCESDDDVEMFSLDFSVPANVDGNASSSNEASATQLDDYLPVTRIFPSNLRTYQRATSSAANASANATTGAETTSIATTTTTETYTMPRIVNSYSCRRDSLHLVSTTQTPPHLVDQCVQTAEQEEEQEQQQLDNVQNESFGFEDDAISPCMFYSDSRMPLVTHSSSPALICEGSSSNMETASLENNHNHHCHQPSSRNSNSSEASLQKKQVTFSTDLLGASSSSGFGKTHKIIKPTIKRYKQVNYMSRISLTPTSSMDHVETLKWIGHREHLQAGQRMFSKVEAKKHCDKGTGEALSAVNRRRKRQAADKRSCVTVADMATPTIELTPTTSNASSGTPTPQPKRLQSRAPQRSLPTPPASTHSSNGTVRHGQCERSNDIDINQLQAEASSYKFNRHKFADSSLKHVRFYNNLLKLQRMKMQEKRDESDESASVAMSSASLPQKQNAKTKPKQKNQNRNKLKLKRLHALNGKLRQKADELEGNLEIITNYAKEERAKAAALSQIEATPIPIVRLKRIHVKEMIVPHSDIEEDLVEHQEDILIPPVKRAWNRRRRRKGHQWSRIKNVQKKKQQAAVAHTIYDDSSDLQSTQADHSIDNCVTKAAEPSVTASVPLATPAIIIASASSTSPSLDSANVPVHTPSTAAPSVTSRASSSSVSDRCQTEQDLSIAAYVTLAVNGESCDDQDAVMKQISQLPTPSPEIEQSSAMVAHEIEVATSNVPVYLLNGESRDVTTPVSASLTSED</sequence>
<feature type="compositionally biased region" description="Low complexity" evidence="1">
    <location>
        <begin position="1027"/>
        <end position="1057"/>
    </location>
</feature>
<reference evidence="3" key="1">
    <citation type="submission" date="2025-08" db="UniProtKB">
        <authorList>
            <consortium name="RefSeq"/>
        </authorList>
    </citation>
    <scope>IDENTIFICATION</scope>
    <source>
        <strain evidence="3">15112-1751.03</strain>
        <tissue evidence="3">Whole Adult</tissue>
    </source>
</reference>
<evidence type="ECO:0000313" key="3">
    <source>
        <dbReference type="RefSeq" id="XP_034107189.1"/>
    </source>
</evidence>